<accession>A0A9P4JSY2</accession>
<dbReference type="InterPro" id="IPR001447">
    <property type="entry name" value="Arylamine_N-AcTrfase"/>
</dbReference>
<keyword evidence="4" id="KW-1185">Reference proteome</keyword>
<dbReference type="SUPFAM" id="SSF54001">
    <property type="entry name" value="Cysteine proteinases"/>
    <property type="match status" value="1"/>
</dbReference>
<dbReference type="Proteomes" id="UP000799536">
    <property type="component" value="Unassembled WGS sequence"/>
</dbReference>
<dbReference type="PANTHER" id="PTHR11786:SF0">
    <property type="entry name" value="ARYLAMINE N-ACETYLTRANSFERASE 4-RELATED"/>
    <property type="match status" value="1"/>
</dbReference>
<protein>
    <submittedName>
        <fullName evidence="3">Cysteine proteinase</fullName>
    </submittedName>
</protein>
<name>A0A9P4JSY2_9PLEO</name>
<dbReference type="InterPro" id="IPR053710">
    <property type="entry name" value="Arylamine_NAT_domain_sf"/>
</dbReference>
<evidence type="ECO:0000313" key="3">
    <source>
        <dbReference type="EMBL" id="KAF2202684.1"/>
    </source>
</evidence>
<keyword evidence="2" id="KW-0012">Acyltransferase</keyword>
<evidence type="ECO:0000313" key="4">
    <source>
        <dbReference type="Proteomes" id="UP000799536"/>
    </source>
</evidence>
<dbReference type="AlphaFoldDB" id="A0A9P4JSY2"/>
<comment type="similarity">
    <text evidence="1 2">Belongs to the arylamine N-acetyltransferase family.</text>
</comment>
<comment type="caution">
    <text evidence="3">The sequence shown here is derived from an EMBL/GenBank/DDBJ whole genome shotgun (WGS) entry which is preliminary data.</text>
</comment>
<evidence type="ECO:0000256" key="1">
    <source>
        <dbReference type="ARBA" id="ARBA00006547"/>
    </source>
</evidence>
<dbReference type="Gene3D" id="3.30.2140.20">
    <property type="match status" value="1"/>
</dbReference>
<dbReference type="InterPro" id="IPR038765">
    <property type="entry name" value="Papain-like_cys_pep_sf"/>
</dbReference>
<evidence type="ECO:0000256" key="2">
    <source>
        <dbReference type="RuleBase" id="RU003452"/>
    </source>
</evidence>
<keyword evidence="2" id="KW-0808">Transferase</keyword>
<organism evidence="3 4">
    <name type="scientific">Delitschia confertaspora ATCC 74209</name>
    <dbReference type="NCBI Taxonomy" id="1513339"/>
    <lineage>
        <taxon>Eukaryota</taxon>
        <taxon>Fungi</taxon>
        <taxon>Dikarya</taxon>
        <taxon>Ascomycota</taxon>
        <taxon>Pezizomycotina</taxon>
        <taxon>Dothideomycetes</taxon>
        <taxon>Pleosporomycetidae</taxon>
        <taxon>Pleosporales</taxon>
        <taxon>Delitschiaceae</taxon>
        <taxon>Delitschia</taxon>
    </lineage>
</organism>
<reference evidence="3" key="1">
    <citation type="journal article" date="2020" name="Stud. Mycol.">
        <title>101 Dothideomycetes genomes: a test case for predicting lifestyles and emergence of pathogens.</title>
        <authorList>
            <person name="Haridas S."/>
            <person name="Albert R."/>
            <person name="Binder M."/>
            <person name="Bloem J."/>
            <person name="Labutti K."/>
            <person name="Salamov A."/>
            <person name="Andreopoulos B."/>
            <person name="Baker S."/>
            <person name="Barry K."/>
            <person name="Bills G."/>
            <person name="Bluhm B."/>
            <person name="Cannon C."/>
            <person name="Castanera R."/>
            <person name="Culley D."/>
            <person name="Daum C."/>
            <person name="Ezra D."/>
            <person name="Gonzalez J."/>
            <person name="Henrissat B."/>
            <person name="Kuo A."/>
            <person name="Liang C."/>
            <person name="Lipzen A."/>
            <person name="Lutzoni F."/>
            <person name="Magnuson J."/>
            <person name="Mondo S."/>
            <person name="Nolan M."/>
            <person name="Ohm R."/>
            <person name="Pangilinan J."/>
            <person name="Park H.-J."/>
            <person name="Ramirez L."/>
            <person name="Alfaro M."/>
            <person name="Sun H."/>
            <person name="Tritt A."/>
            <person name="Yoshinaga Y."/>
            <person name="Zwiers L.-H."/>
            <person name="Turgeon B."/>
            <person name="Goodwin S."/>
            <person name="Spatafora J."/>
            <person name="Crous P."/>
            <person name="Grigoriev I."/>
        </authorList>
    </citation>
    <scope>NUCLEOTIDE SEQUENCE</scope>
    <source>
        <strain evidence="3">ATCC 74209</strain>
    </source>
</reference>
<dbReference type="PANTHER" id="PTHR11786">
    <property type="entry name" value="N-HYDROXYARYLAMINE O-ACETYLTRANSFERASE"/>
    <property type="match status" value="1"/>
</dbReference>
<proteinExistence type="inferred from homology"/>
<dbReference type="PRINTS" id="PR01543">
    <property type="entry name" value="ANATRNSFRASE"/>
</dbReference>
<dbReference type="Pfam" id="PF00797">
    <property type="entry name" value="Acetyltransf_2"/>
    <property type="match status" value="1"/>
</dbReference>
<dbReference type="GO" id="GO:0016407">
    <property type="term" value="F:acetyltransferase activity"/>
    <property type="evidence" value="ECO:0007669"/>
    <property type="project" value="InterPro"/>
</dbReference>
<dbReference type="OrthoDB" id="10260017at2759"/>
<gene>
    <name evidence="3" type="ORF">GQ43DRAFT_479709</name>
</gene>
<dbReference type="EMBL" id="ML993928">
    <property type="protein sequence ID" value="KAF2202684.1"/>
    <property type="molecule type" value="Genomic_DNA"/>
</dbReference>
<sequence>MSSLSAAQVEAYLDRISLPEPTKSLLISGKTTSENALEAITALQQHHVAAIPYDNLALHYSAHKSLPQDTESVFQHVVLKRRGGTCIQVNLLFLELLRSLGFNAYCTAGRLNAQASIAQKVGPASAGESKESRAVFGTWVHVHIIINLHSQKYMLDTSFNQFGSPSPVPLLHDSPEIDVGPGRQRRMLHAPLPGFTNSEQIWWRMQLRNSDSEPWMDVYAFQESEWLPFDFAIMTQGLAGMGVGWFKTLVVCFRWVLEKGKPVGWIMVWGDELRRCRGGKVEVERKFYSEGDRLQVLEEEFGMHFKEDEKDGIVGTGTEIVGDDFDFYG</sequence>